<dbReference type="Proteomes" id="UP000019364">
    <property type="component" value="Unassembled WGS sequence"/>
</dbReference>
<protein>
    <submittedName>
        <fullName evidence="1">Uncharacterized protein</fullName>
    </submittedName>
</protein>
<keyword evidence="2" id="KW-1185">Reference proteome</keyword>
<evidence type="ECO:0000313" key="1">
    <source>
        <dbReference type="EMBL" id="GAF10815.1"/>
    </source>
</evidence>
<sequence length="73" mass="8774">MRKNKFIFEKFGLKVFEIELNNGKIYKNYPNRGGNLHTLESVEEFLVENESYFLTLGNNRRVTVYRNDVKEIR</sequence>
<dbReference type="AlphaFoldDB" id="W7YIU1"/>
<accession>W7YIU1</accession>
<evidence type="ECO:0000313" key="2">
    <source>
        <dbReference type="Proteomes" id="UP000019364"/>
    </source>
</evidence>
<gene>
    <name evidence="1" type="ORF">JCM16418_5038</name>
</gene>
<organism evidence="1 2">
    <name type="scientific">Paenibacillus pini JCM 16418</name>
    <dbReference type="NCBI Taxonomy" id="1236976"/>
    <lineage>
        <taxon>Bacteria</taxon>
        <taxon>Bacillati</taxon>
        <taxon>Bacillota</taxon>
        <taxon>Bacilli</taxon>
        <taxon>Bacillales</taxon>
        <taxon>Paenibacillaceae</taxon>
        <taxon>Paenibacillus</taxon>
    </lineage>
</organism>
<proteinExistence type="predicted"/>
<reference evidence="1 2" key="1">
    <citation type="journal article" date="2014" name="Genome Announc.">
        <title>Draft Genome Sequence of Paenibacillus pini JCM 16418T, Isolated from the Rhizosphere of Pine Tree.</title>
        <authorList>
            <person name="Yuki M."/>
            <person name="Oshima K."/>
            <person name="Suda W."/>
            <person name="Oshida Y."/>
            <person name="Kitamura K."/>
            <person name="Iida Y."/>
            <person name="Hattori M."/>
            <person name="Ohkuma M."/>
        </authorList>
    </citation>
    <scope>NUCLEOTIDE SEQUENCE [LARGE SCALE GENOMIC DNA]</scope>
    <source>
        <strain evidence="1 2">JCM 16418</strain>
    </source>
</reference>
<dbReference type="EMBL" id="BAVZ01000039">
    <property type="protein sequence ID" value="GAF10815.1"/>
    <property type="molecule type" value="Genomic_DNA"/>
</dbReference>
<dbReference type="RefSeq" id="WP_036653603.1">
    <property type="nucleotide sequence ID" value="NZ_BAVZ01000039.1"/>
</dbReference>
<comment type="caution">
    <text evidence="1">The sequence shown here is derived from an EMBL/GenBank/DDBJ whole genome shotgun (WGS) entry which is preliminary data.</text>
</comment>
<name>W7YIU1_9BACL</name>